<proteinExistence type="predicted"/>
<feature type="compositionally biased region" description="Pro residues" evidence="1">
    <location>
        <begin position="1"/>
        <end position="10"/>
    </location>
</feature>
<dbReference type="Proteomes" id="UP000749559">
    <property type="component" value="Unassembled WGS sequence"/>
</dbReference>
<dbReference type="InterPro" id="IPR036280">
    <property type="entry name" value="Multihaem_cyt_sf"/>
</dbReference>
<evidence type="ECO:0000313" key="2">
    <source>
        <dbReference type="EMBL" id="CAH1773454.1"/>
    </source>
</evidence>
<evidence type="ECO:0000256" key="1">
    <source>
        <dbReference type="SAM" id="MobiDB-lite"/>
    </source>
</evidence>
<accession>A0A8S4MZ23</accession>
<dbReference type="PANTHER" id="PTHR48465">
    <property type="entry name" value="PROTEIN SSUH2 HOMOLOG"/>
    <property type="match status" value="1"/>
</dbReference>
<feature type="compositionally biased region" description="Pro residues" evidence="1">
    <location>
        <begin position="74"/>
        <end position="127"/>
    </location>
</feature>
<feature type="compositionally biased region" description="Low complexity" evidence="1">
    <location>
        <begin position="128"/>
        <end position="137"/>
    </location>
</feature>
<dbReference type="SUPFAM" id="SSF48695">
    <property type="entry name" value="Multiheme cytochromes"/>
    <property type="match status" value="1"/>
</dbReference>
<sequence length="539" mass="59431">GHGPPQPNAPAYPHGQPGYPPQGQPGYPPQGQPGYHPQGQPGYAPQGQPGYHPQGQPGYPPQGQPGYQPQGQPGYPPQGQPGYPPQGQPGYPPQGQPGYPPQGQPGYHPPGQPGYPPQGQPGYPPQGQPGHPHGGVPQPEPGKPVQFHGEVDNPTYMGSDIAGEDLPEDHSAPEPTAKPADPSQFGRISGYENTGYANASAPPLPPPNAPPSYDELFKEENRPREDFTSAGAIPTEDQAREALLQYVGQHCCYGKGAVNDLVFTNIKPSSGLHYVLETFTEMRSTAWTQAPYRGGHVDGPQFGVPPPAWSIASNFSNLFQTEVKTYEVPHTASIVQCHQCFSSGFIRCHRCYGRGSNRCISCHGTGHRTTHRDGHAHRATCFSCHGRGRKRCLTCRGHGMITCPTCQGYRQLKNFIELTVKYENHAEEYILEKTDMPDHLIKNVQGKTLFEQKLPRCWPMRTFPEPDINQCSNNLIMKHLDAYKMTNIIMQRQTLRAVPVSECAYTWKGDSKRYWVYGNEHQVYCPDYPQTCCWGCNIL</sequence>
<feature type="non-terminal residue" evidence="2">
    <location>
        <position position="539"/>
    </location>
</feature>
<dbReference type="OrthoDB" id="3355217at2759"/>
<feature type="compositionally biased region" description="Low complexity" evidence="1">
    <location>
        <begin position="64"/>
        <end position="73"/>
    </location>
</feature>
<reference evidence="2" key="1">
    <citation type="submission" date="2022-03" db="EMBL/GenBank/DDBJ databases">
        <authorList>
            <person name="Martin C."/>
        </authorList>
    </citation>
    <scope>NUCLEOTIDE SEQUENCE</scope>
</reference>
<dbReference type="EMBL" id="CAIIXF020000001">
    <property type="protein sequence ID" value="CAH1773454.1"/>
    <property type="molecule type" value="Genomic_DNA"/>
</dbReference>
<gene>
    <name evidence="2" type="ORF">OFUS_LOCUS1051</name>
</gene>
<feature type="region of interest" description="Disordered" evidence="1">
    <location>
        <begin position="1"/>
        <end position="215"/>
    </location>
</feature>
<feature type="compositionally biased region" description="Low complexity" evidence="1">
    <location>
        <begin position="32"/>
        <end position="57"/>
    </location>
</feature>
<keyword evidence="3" id="KW-1185">Reference proteome</keyword>
<dbReference type="PANTHER" id="PTHR48465:SF1">
    <property type="entry name" value="PROTEIN SSUH2 HOMOLOG"/>
    <property type="match status" value="1"/>
</dbReference>
<protein>
    <recommendedName>
        <fullName evidence="4">Protein SSUH2 homolog</fullName>
    </recommendedName>
</protein>
<organism evidence="2 3">
    <name type="scientific">Owenia fusiformis</name>
    <name type="common">Polychaete worm</name>
    <dbReference type="NCBI Taxonomy" id="6347"/>
    <lineage>
        <taxon>Eukaryota</taxon>
        <taxon>Metazoa</taxon>
        <taxon>Spiralia</taxon>
        <taxon>Lophotrochozoa</taxon>
        <taxon>Annelida</taxon>
        <taxon>Polychaeta</taxon>
        <taxon>Sedentaria</taxon>
        <taxon>Canalipalpata</taxon>
        <taxon>Sabellida</taxon>
        <taxon>Oweniida</taxon>
        <taxon>Oweniidae</taxon>
        <taxon>Owenia</taxon>
    </lineage>
</organism>
<dbReference type="AlphaFoldDB" id="A0A8S4MZ23"/>
<comment type="caution">
    <text evidence="2">The sequence shown here is derived from an EMBL/GenBank/DDBJ whole genome shotgun (WGS) entry which is preliminary data.</text>
</comment>
<feature type="compositionally biased region" description="Pro residues" evidence="1">
    <location>
        <begin position="18"/>
        <end position="31"/>
    </location>
</feature>
<evidence type="ECO:0000313" key="3">
    <source>
        <dbReference type="Proteomes" id="UP000749559"/>
    </source>
</evidence>
<evidence type="ECO:0008006" key="4">
    <source>
        <dbReference type="Google" id="ProtNLM"/>
    </source>
</evidence>
<dbReference type="InterPro" id="IPR052789">
    <property type="entry name" value="SSUH2_homolog"/>
</dbReference>
<name>A0A8S4MZ23_OWEFU</name>